<dbReference type="EMBL" id="CP048836">
    <property type="protein sequence ID" value="QID19334.1"/>
    <property type="molecule type" value="Genomic_DNA"/>
</dbReference>
<dbReference type="KEGG" id="azq:G3580_17960"/>
<feature type="signal peptide" evidence="1">
    <location>
        <begin position="1"/>
        <end position="22"/>
    </location>
</feature>
<dbReference type="Proteomes" id="UP000501991">
    <property type="component" value="Chromosome"/>
</dbReference>
<evidence type="ECO:0000313" key="3">
    <source>
        <dbReference type="Proteomes" id="UP000501991"/>
    </source>
</evidence>
<gene>
    <name evidence="2" type="ORF">G3580_17960</name>
</gene>
<accession>A0A6C1BAN7</accession>
<dbReference type="AlphaFoldDB" id="A0A6C1BAN7"/>
<feature type="chain" id="PRO_5025691644" evidence="1">
    <location>
        <begin position="23"/>
        <end position="200"/>
    </location>
</feature>
<organism evidence="2 3">
    <name type="scientific">Nitrogeniibacter mangrovi</name>
    <dbReference type="NCBI Taxonomy" id="2016596"/>
    <lineage>
        <taxon>Bacteria</taxon>
        <taxon>Pseudomonadati</taxon>
        <taxon>Pseudomonadota</taxon>
        <taxon>Betaproteobacteria</taxon>
        <taxon>Rhodocyclales</taxon>
        <taxon>Zoogloeaceae</taxon>
        <taxon>Nitrogeniibacter</taxon>
    </lineage>
</organism>
<proteinExistence type="predicted"/>
<dbReference type="RefSeq" id="WP_173767834.1">
    <property type="nucleotide sequence ID" value="NZ_CP048836.1"/>
</dbReference>
<evidence type="ECO:0000313" key="2">
    <source>
        <dbReference type="EMBL" id="QID19334.1"/>
    </source>
</evidence>
<keyword evidence="3" id="KW-1185">Reference proteome</keyword>
<reference evidence="2 3" key="1">
    <citation type="submission" date="2020-02" db="EMBL/GenBank/DDBJ databases">
        <title>Nitrogenibacter mangrovi gen. nov., sp. nov. isolated from mangrove sediment, a denitrifying betaproteobacterium.</title>
        <authorList>
            <person name="Liao H."/>
            <person name="Tian Y."/>
        </authorList>
    </citation>
    <scope>NUCLEOTIDE SEQUENCE [LARGE SCALE GENOMIC DNA]</scope>
    <source>
        <strain evidence="2 3">M9-3-2</strain>
    </source>
</reference>
<sequence>MSVLRLALTVCLVALMPSLAAAQDLTFRGCTDAAGRPVPSRVDENLPEVVTTVMEHGRSVILYNPRALPAISDAARAFMYAHECARHNLGLAGQARTEDTAREADCWGLTTLQRSGLLGAPDDVAKLQSELVFSPAQWQQLPGPRRGFELSQCPARPMHMAPSNPGWDQCVHACGDTLFRCGRSDACVSAYDRCEAGCRK</sequence>
<keyword evidence="1" id="KW-0732">Signal</keyword>
<name>A0A6C1BAN7_9RHOO</name>
<evidence type="ECO:0000256" key="1">
    <source>
        <dbReference type="SAM" id="SignalP"/>
    </source>
</evidence>
<protein>
    <submittedName>
        <fullName evidence="2">Uncharacterized protein</fullName>
    </submittedName>
</protein>